<dbReference type="EMBL" id="JAJHUN010000007">
    <property type="protein sequence ID" value="KAJ4156109.1"/>
    <property type="molecule type" value="Genomic_DNA"/>
</dbReference>
<dbReference type="GeneID" id="80888481"/>
<evidence type="ECO:0000313" key="1">
    <source>
        <dbReference type="EMBL" id="KAJ4156109.1"/>
    </source>
</evidence>
<dbReference type="Proteomes" id="UP001144673">
    <property type="component" value="Chromosome 6"/>
</dbReference>
<proteinExistence type="predicted"/>
<dbReference type="AlphaFoldDB" id="A0A9W8UPL4"/>
<organism evidence="1 2">
    <name type="scientific">Akanthomyces muscarius</name>
    <name type="common">Entomopathogenic fungus</name>
    <name type="synonym">Lecanicillium muscarium</name>
    <dbReference type="NCBI Taxonomy" id="2231603"/>
    <lineage>
        <taxon>Eukaryota</taxon>
        <taxon>Fungi</taxon>
        <taxon>Dikarya</taxon>
        <taxon>Ascomycota</taxon>
        <taxon>Pezizomycotina</taxon>
        <taxon>Sordariomycetes</taxon>
        <taxon>Hypocreomycetidae</taxon>
        <taxon>Hypocreales</taxon>
        <taxon>Cordycipitaceae</taxon>
        <taxon>Akanthomyces</taxon>
    </lineage>
</organism>
<name>A0A9W8UPL4_AKAMU</name>
<accession>A0A9W8UPL4</accession>
<evidence type="ECO:0000313" key="2">
    <source>
        <dbReference type="Proteomes" id="UP001144673"/>
    </source>
</evidence>
<sequence>MSTVHESGILLVLSRIKDTAPLSSDIYNDWYNLIHIPEILNTGGISDAARYWADGDKHEEYPYLALYQVPSMSFLDSKDFESITVHHEMLPGPTNSILDVASFDFRRYIRVHKFANGNHLRQATGLDICLMSLTFDLPQEQDDAQAWLPKNIVDPVAASTDQLNAQVYVRWRSISGRYNLSSSTEHEIAEYLVLYWGPRKLANAIRRHAPADAVMSIYIKL</sequence>
<gene>
    <name evidence="1" type="ORF">LMH87_001322</name>
</gene>
<dbReference type="RefSeq" id="XP_056056233.1">
    <property type="nucleotide sequence ID" value="XM_056199381.1"/>
</dbReference>
<dbReference type="KEGG" id="amus:LMH87_001322"/>
<reference evidence="1" key="1">
    <citation type="journal article" date="2023" name="Access Microbiol">
        <title>De-novo genome assembly for Akanthomyces muscarius, a biocontrol agent of insect agricultural pests.</title>
        <authorList>
            <person name="Erdos Z."/>
            <person name="Studholme D.J."/>
            <person name="Raymond B."/>
            <person name="Sharma M."/>
        </authorList>
    </citation>
    <scope>NUCLEOTIDE SEQUENCE</scope>
    <source>
        <strain evidence="1">Ve6</strain>
    </source>
</reference>
<comment type="caution">
    <text evidence="1">The sequence shown here is derived from an EMBL/GenBank/DDBJ whole genome shotgun (WGS) entry which is preliminary data.</text>
</comment>
<protein>
    <submittedName>
        <fullName evidence="1">Uncharacterized protein</fullName>
    </submittedName>
</protein>
<keyword evidence="2" id="KW-1185">Reference proteome</keyword>